<reference evidence="18 19" key="1">
    <citation type="submission" date="2016-03" db="EMBL/GenBank/DDBJ databases">
        <authorList>
            <person name="Sant'Anna F.H."/>
            <person name="Ambrosini A."/>
            <person name="Souza R."/>
            <person name="Bach E."/>
            <person name="Fernandes G."/>
            <person name="Balsanelli E."/>
            <person name="Baura V.A."/>
            <person name="Souza E.M."/>
            <person name="Passaglia L."/>
        </authorList>
    </citation>
    <scope>NUCLEOTIDE SEQUENCE [LARGE SCALE GENOMIC DNA]</scope>
    <source>
        <strain evidence="18 19">P26E</strain>
    </source>
</reference>
<evidence type="ECO:0000256" key="4">
    <source>
        <dbReference type="ARBA" id="ARBA00022763"/>
    </source>
</evidence>
<keyword evidence="8 15" id="KW-0067">ATP-binding</keyword>
<evidence type="ECO:0000256" key="9">
    <source>
        <dbReference type="ARBA" id="ARBA00023125"/>
    </source>
</evidence>
<keyword evidence="19" id="KW-1185">Reference proteome</keyword>
<dbReference type="Pfam" id="PF12705">
    <property type="entry name" value="PDDEXK_1"/>
    <property type="match status" value="1"/>
</dbReference>
<dbReference type="CDD" id="cd17932">
    <property type="entry name" value="DEXQc_UvrD"/>
    <property type="match status" value="1"/>
</dbReference>
<evidence type="ECO:0000256" key="13">
    <source>
        <dbReference type="ARBA" id="ARBA00034808"/>
    </source>
</evidence>
<keyword evidence="5 15" id="KW-0378">Hydrolase</keyword>
<evidence type="ECO:0000259" key="17">
    <source>
        <dbReference type="PROSITE" id="PS51217"/>
    </source>
</evidence>
<dbReference type="Gene3D" id="3.40.50.300">
    <property type="entry name" value="P-loop containing nucleotide triphosphate hydrolases"/>
    <property type="match status" value="3"/>
</dbReference>
<comment type="caution">
    <text evidence="18">The sequence shown here is derived from an EMBL/GenBank/DDBJ whole genome shotgun (WGS) entry which is preliminary data.</text>
</comment>
<feature type="domain" description="UvrD-like helicase ATP-binding" evidence="16">
    <location>
        <begin position="9"/>
        <end position="290"/>
    </location>
</feature>
<comment type="catalytic activity">
    <reaction evidence="14">
        <text>ATP + H2O = ADP + phosphate + H(+)</text>
        <dbReference type="Rhea" id="RHEA:13065"/>
        <dbReference type="ChEBI" id="CHEBI:15377"/>
        <dbReference type="ChEBI" id="CHEBI:15378"/>
        <dbReference type="ChEBI" id="CHEBI:30616"/>
        <dbReference type="ChEBI" id="CHEBI:43474"/>
        <dbReference type="ChEBI" id="CHEBI:456216"/>
        <dbReference type="EC" id="5.6.2.4"/>
    </reaction>
</comment>
<keyword evidence="7" id="KW-0269">Exonuclease</keyword>
<dbReference type="PROSITE" id="PS51198">
    <property type="entry name" value="UVRD_HELICASE_ATP_BIND"/>
    <property type="match status" value="1"/>
</dbReference>
<gene>
    <name evidence="18" type="ORF">A3844_22610</name>
</gene>
<keyword evidence="4" id="KW-0227">DNA damage</keyword>
<dbReference type="EC" id="5.6.2.4" evidence="13"/>
<evidence type="ECO:0000313" key="19">
    <source>
        <dbReference type="Proteomes" id="UP000186058"/>
    </source>
</evidence>
<evidence type="ECO:0000256" key="14">
    <source>
        <dbReference type="ARBA" id="ARBA00048988"/>
    </source>
</evidence>
<evidence type="ECO:0000256" key="12">
    <source>
        <dbReference type="ARBA" id="ARBA00034617"/>
    </source>
</evidence>
<evidence type="ECO:0000256" key="2">
    <source>
        <dbReference type="ARBA" id="ARBA00022722"/>
    </source>
</evidence>
<keyword evidence="3 15" id="KW-0547">Nucleotide-binding</keyword>
<evidence type="ECO:0000256" key="15">
    <source>
        <dbReference type="PROSITE-ProRule" id="PRU00560"/>
    </source>
</evidence>
<keyword evidence="9" id="KW-0238">DNA-binding</keyword>
<evidence type="ECO:0000256" key="6">
    <source>
        <dbReference type="ARBA" id="ARBA00022806"/>
    </source>
</evidence>
<feature type="binding site" evidence="15">
    <location>
        <begin position="30"/>
        <end position="37"/>
    </location>
    <ligand>
        <name>ATP</name>
        <dbReference type="ChEBI" id="CHEBI:30616"/>
    </ligand>
</feature>
<proteinExistence type="inferred from homology"/>
<sequence>MNTEEILRANLNNEQYEAVVDESRHILCLACAGSGKSRTLAYKIAYLVSKGEAPEGIIAFTFTEKAAESIKRRVAEALRKFGYPENYIGAMFIGTLDSFCQKLLGDINAKYRQYDILDKNGLILFLMSRFRQIGLRHGEGRYFKENILPLVDAWQTMNNENIDLANIEQYDATLFNRLTKLGEILDRDGYMDFSFAIRLGVQELKRITDKANSCIAKFKHLLVDEYQDINPIQEDFIRTLASHLDMLLVVGDDDQSIYGWRGANVQNILTFNRRYSDVAVHRLLVNFRSTDAIVSGGNNFVQRTISLVRLSKEIKSHSDGNIQDLRKLWFDNRIEEAEWVAQRIESLIGTKYLEGINPDGTEKYRGLTYGDFAILLRSIRNSNGDNRDKQFTDALSKRGIPFKSSGEGGIFDRPYAICVQHSMELLREAGLPREEALEFFASNVLPVFPYANEAKFITILNKWHQNIHASTSAARRKVYPQEFLHDLIDVFNVRDFKDETALRDLGLFSKIILDVEKTYTSIDSSFRYAEMLNFIGNIAINSYELESIDYLVKGNSVDISTIHKVKGLEYPVVFVVDLIASRFPHKKATYNGKLPHELMVDAINRGAYGTRLEDEARLFYTAITRAERVLYLTGSTHHQDLKRACKRSTFIADYTSSKMREDKAFDDLAEKIEPQPRFDESEFPTDFSSVKSYLTCPYSYKLSTIYGYNAAVPELFGFGKTSHTILERMHQQFKDRAPSAEEVAEIVESTFMLKHVFPSNDPINRPGSYERAKWLIQRILMEYSQQYAADFGRLRQDEARFEISVKDALITGAIDLLLLEDLQRGITTADVIDFKSMETPEDVAAYDWRDMSVQVQLYSQAAKEVIGENVETGYIHTLKDNRRTAIPVDKQSVNNAIGVVEWAVRGILDSDFPMRACPKSCGVCDFRAMCAQKRQSFKNEALPPQINTPAGLKNLIAFEDDGGVTNEI</sequence>
<dbReference type="RefSeq" id="WP_074108588.1">
    <property type="nucleotide sequence ID" value="NZ_LVWI01000062.1"/>
</dbReference>
<organism evidence="18 19">
    <name type="scientific">Paenibacillus helianthi</name>
    <dbReference type="NCBI Taxonomy" id="1349432"/>
    <lineage>
        <taxon>Bacteria</taxon>
        <taxon>Bacillati</taxon>
        <taxon>Bacillota</taxon>
        <taxon>Bacilli</taxon>
        <taxon>Bacillales</taxon>
        <taxon>Paenibacillaceae</taxon>
        <taxon>Paenibacillus</taxon>
    </lineage>
</organism>
<evidence type="ECO:0000256" key="7">
    <source>
        <dbReference type="ARBA" id="ARBA00022839"/>
    </source>
</evidence>
<dbReference type="SUPFAM" id="SSF52540">
    <property type="entry name" value="P-loop containing nucleoside triphosphate hydrolases"/>
    <property type="match status" value="1"/>
</dbReference>
<dbReference type="Gene3D" id="1.10.10.160">
    <property type="match status" value="1"/>
</dbReference>
<dbReference type="InterPro" id="IPR011604">
    <property type="entry name" value="PDDEXK-like_dom_sf"/>
</dbReference>
<dbReference type="InterPro" id="IPR000212">
    <property type="entry name" value="DNA_helicase_UvrD/REP"/>
</dbReference>
<dbReference type="Pfam" id="PF13361">
    <property type="entry name" value="UvrD_C"/>
    <property type="match status" value="2"/>
</dbReference>
<dbReference type="Proteomes" id="UP000186058">
    <property type="component" value="Unassembled WGS sequence"/>
</dbReference>
<keyword evidence="10" id="KW-0234">DNA repair</keyword>
<evidence type="ECO:0000256" key="8">
    <source>
        <dbReference type="ARBA" id="ARBA00022840"/>
    </source>
</evidence>
<dbReference type="PROSITE" id="PS51217">
    <property type="entry name" value="UVRD_HELICASE_CTER"/>
    <property type="match status" value="1"/>
</dbReference>
<evidence type="ECO:0000256" key="1">
    <source>
        <dbReference type="ARBA" id="ARBA00009922"/>
    </source>
</evidence>
<comment type="similarity">
    <text evidence="1">Belongs to the helicase family. UvrD subfamily.</text>
</comment>
<keyword evidence="2" id="KW-0540">Nuclease</keyword>
<keyword evidence="11" id="KW-0413">Isomerase</keyword>
<protein>
    <recommendedName>
        <fullName evidence="13">DNA 3'-5' helicase</fullName>
        <ecNumber evidence="13">5.6.2.4</ecNumber>
    </recommendedName>
</protein>
<evidence type="ECO:0000313" key="18">
    <source>
        <dbReference type="EMBL" id="OKP83251.1"/>
    </source>
</evidence>
<keyword evidence="6 15" id="KW-0347">Helicase</keyword>
<dbReference type="InterPro" id="IPR014016">
    <property type="entry name" value="UvrD-like_ATP-bd"/>
</dbReference>
<evidence type="ECO:0000256" key="3">
    <source>
        <dbReference type="ARBA" id="ARBA00022741"/>
    </source>
</evidence>
<dbReference type="InterPro" id="IPR038726">
    <property type="entry name" value="PDDEXK_AddAB-type"/>
</dbReference>
<accession>A0ABX3EHZ1</accession>
<evidence type="ECO:0000256" key="5">
    <source>
        <dbReference type="ARBA" id="ARBA00022801"/>
    </source>
</evidence>
<dbReference type="InterPro" id="IPR027417">
    <property type="entry name" value="P-loop_NTPase"/>
</dbReference>
<comment type="catalytic activity">
    <reaction evidence="12">
        <text>Couples ATP hydrolysis with the unwinding of duplex DNA by translocating in the 3'-5' direction.</text>
        <dbReference type="EC" id="5.6.2.4"/>
    </reaction>
</comment>
<name>A0ABX3EHZ1_9BACL</name>
<dbReference type="InterPro" id="IPR013986">
    <property type="entry name" value="DExx_box_DNA_helicase_dom_sf"/>
</dbReference>
<dbReference type="InterPro" id="IPR014017">
    <property type="entry name" value="DNA_helicase_UvrD-like_C"/>
</dbReference>
<evidence type="ECO:0000256" key="10">
    <source>
        <dbReference type="ARBA" id="ARBA00023204"/>
    </source>
</evidence>
<dbReference type="PANTHER" id="PTHR11070:SF2">
    <property type="entry name" value="ATP-DEPENDENT DNA HELICASE SRS2"/>
    <property type="match status" value="1"/>
</dbReference>
<dbReference type="EMBL" id="LVWI01000062">
    <property type="protein sequence ID" value="OKP83251.1"/>
    <property type="molecule type" value="Genomic_DNA"/>
</dbReference>
<evidence type="ECO:0000256" key="11">
    <source>
        <dbReference type="ARBA" id="ARBA00023235"/>
    </source>
</evidence>
<dbReference type="PANTHER" id="PTHR11070">
    <property type="entry name" value="UVRD / RECB / PCRA DNA HELICASE FAMILY MEMBER"/>
    <property type="match status" value="1"/>
</dbReference>
<dbReference type="Pfam" id="PF00580">
    <property type="entry name" value="UvrD-helicase"/>
    <property type="match status" value="1"/>
</dbReference>
<dbReference type="Gene3D" id="3.90.320.10">
    <property type="match status" value="1"/>
</dbReference>
<feature type="domain" description="UvrD-like helicase C-terminal" evidence="17">
    <location>
        <begin position="291"/>
        <end position="567"/>
    </location>
</feature>
<evidence type="ECO:0000259" key="16">
    <source>
        <dbReference type="PROSITE" id="PS51198"/>
    </source>
</evidence>